<comment type="similarity">
    <text evidence="1">Belongs to the peptidase C48 family.</text>
</comment>
<reference evidence="7" key="1">
    <citation type="journal article" date="2020" name="Stud. Mycol.">
        <title>101 Dothideomycetes genomes: a test case for predicting lifestyles and emergence of pathogens.</title>
        <authorList>
            <person name="Haridas S."/>
            <person name="Albert R."/>
            <person name="Binder M."/>
            <person name="Bloem J."/>
            <person name="Labutti K."/>
            <person name="Salamov A."/>
            <person name="Andreopoulos B."/>
            <person name="Baker S."/>
            <person name="Barry K."/>
            <person name="Bills G."/>
            <person name="Bluhm B."/>
            <person name="Cannon C."/>
            <person name="Castanera R."/>
            <person name="Culley D."/>
            <person name="Daum C."/>
            <person name="Ezra D."/>
            <person name="Gonzalez J."/>
            <person name="Henrissat B."/>
            <person name="Kuo A."/>
            <person name="Liang C."/>
            <person name="Lipzen A."/>
            <person name="Lutzoni F."/>
            <person name="Magnuson J."/>
            <person name="Mondo S."/>
            <person name="Nolan M."/>
            <person name="Ohm R."/>
            <person name="Pangilinan J."/>
            <person name="Park H.-J."/>
            <person name="Ramirez L."/>
            <person name="Alfaro M."/>
            <person name="Sun H."/>
            <person name="Tritt A."/>
            <person name="Yoshinaga Y."/>
            <person name="Zwiers L.-H."/>
            <person name="Turgeon B."/>
            <person name="Goodwin S."/>
            <person name="Spatafora J."/>
            <person name="Crous P."/>
            <person name="Grigoriev I."/>
        </authorList>
    </citation>
    <scope>NUCLEOTIDE SEQUENCE</scope>
    <source>
        <strain evidence="7">HMLAC05119</strain>
    </source>
</reference>
<feature type="region of interest" description="Disordered" evidence="5">
    <location>
        <begin position="243"/>
        <end position="283"/>
    </location>
</feature>
<gene>
    <name evidence="7" type="ORF">BDU57DRAFT_113718</name>
</gene>
<feature type="compositionally biased region" description="Pro residues" evidence="5">
    <location>
        <begin position="431"/>
        <end position="446"/>
    </location>
</feature>
<dbReference type="SUPFAM" id="SSF54001">
    <property type="entry name" value="Cysteine proteinases"/>
    <property type="match status" value="1"/>
</dbReference>
<dbReference type="EMBL" id="ML979147">
    <property type="protein sequence ID" value="KAF1910982.1"/>
    <property type="molecule type" value="Genomic_DNA"/>
</dbReference>
<dbReference type="Gene3D" id="3.40.395.10">
    <property type="entry name" value="Adenoviral Proteinase, Chain A"/>
    <property type="match status" value="1"/>
</dbReference>
<feature type="region of interest" description="Disordered" evidence="5">
    <location>
        <begin position="426"/>
        <end position="454"/>
    </location>
</feature>
<dbReference type="OrthoDB" id="4805806at2759"/>
<feature type="domain" description="Ubiquitin-like protease family profile" evidence="6">
    <location>
        <begin position="543"/>
        <end position="641"/>
    </location>
</feature>
<dbReference type="InterPro" id="IPR003653">
    <property type="entry name" value="Peptidase_C48_C"/>
</dbReference>
<dbReference type="GO" id="GO:0019783">
    <property type="term" value="F:ubiquitin-like protein peptidase activity"/>
    <property type="evidence" value="ECO:0007669"/>
    <property type="project" value="UniProtKB-ARBA"/>
</dbReference>
<evidence type="ECO:0000259" key="6">
    <source>
        <dbReference type="Pfam" id="PF02902"/>
    </source>
</evidence>
<dbReference type="AlphaFoldDB" id="A0A6A5Q5X6"/>
<feature type="compositionally biased region" description="Basic and acidic residues" evidence="5">
    <location>
        <begin position="366"/>
        <end position="376"/>
    </location>
</feature>
<protein>
    <recommendedName>
        <fullName evidence="6">Ubiquitin-like protease family profile domain-containing protein</fullName>
    </recommendedName>
</protein>
<evidence type="ECO:0000256" key="1">
    <source>
        <dbReference type="ARBA" id="ARBA00005234"/>
    </source>
</evidence>
<accession>A0A6A5Q5X6</accession>
<feature type="coiled-coil region" evidence="4">
    <location>
        <begin position="734"/>
        <end position="761"/>
    </location>
</feature>
<keyword evidence="8" id="KW-1185">Reference proteome</keyword>
<name>A0A6A5Q5X6_AMPQU</name>
<evidence type="ECO:0000256" key="5">
    <source>
        <dbReference type="SAM" id="MobiDB-lite"/>
    </source>
</evidence>
<feature type="compositionally biased region" description="Basic and acidic residues" evidence="5">
    <location>
        <begin position="249"/>
        <end position="260"/>
    </location>
</feature>
<keyword evidence="4" id="KW-0175">Coiled coil</keyword>
<evidence type="ECO:0000256" key="2">
    <source>
        <dbReference type="ARBA" id="ARBA00022670"/>
    </source>
</evidence>
<evidence type="ECO:0000256" key="4">
    <source>
        <dbReference type="SAM" id="Coils"/>
    </source>
</evidence>
<dbReference type="GO" id="GO:0006508">
    <property type="term" value="P:proteolysis"/>
    <property type="evidence" value="ECO:0007669"/>
    <property type="project" value="UniProtKB-KW"/>
</dbReference>
<keyword evidence="3" id="KW-0378">Hydrolase</keyword>
<dbReference type="GO" id="GO:0008234">
    <property type="term" value="F:cysteine-type peptidase activity"/>
    <property type="evidence" value="ECO:0007669"/>
    <property type="project" value="InterPro"/>
</dbReference>
<proteinExistence type="inferred from homology"/>
<evidence type="ECO:0000313" key="8">
    <source>
        <dbReference type="Proteomes" id="UP000800096"/>
    </source>
</evidence>
<dbReference type="Proteomes" id="UP000800096">
    <property type="component" value="Unassembled WGS sequence"/>
</dbReference>
<organism evidence="7 8">
    <name type="scientific">Ampelomyces quisqualis</name>
    <name type="common">Powdery mildew agent</name>
    <dbReference type="NCBI Taxonomy" id="50730"/>
    <lineage>
        <taxon>Eukaryota</taxon>
        <taxon>Fungi</taxon>
        <taxon>Dikarya</taxon>
        <taxon>Ascomycota</taxon>
        <taxon>Pezizomycotina</taxon>
        <taxon>Dothideomycetes</taxon>
        <taxon>Pleosporomycetidae</taxon>
        <taxon>Pleosporales</taxon>
        <taxon>Pleosporineae</taxon>
        <taxon>Phaeosphaeriaceae</taxon>
        <taxon>Ampelomyces</taxon>
    </lineage>
</organism>
<dbReference type="Pfam" id="PF02902">
    <property type="entry name" value="Peptidase_C48"/>
    <property type="match status" value="1"/>
</dbReference>
<feature type="region of interest" description="Disordered" evidence="5">
    <location>
        <begin position="357"/>
        <end position="377"/>
    </location>
</feature>
<keyword evidence="2" id="KW-0645">Protease</keyword>
<sequence length="862" mass="95782">MASHGPSNQPSEDEYSDEAVVKAFAVKTATLVHVARDGASREVQHAFRETCSHLIACAKINADRTYRRDNPNAPADIASSGWQYLVDNGLETLSSHFWQAVALWGIHEHFLQTWEAFAAKWHAPTAVQTISSTKARDVPPAFRQLREILSAQKAWGADCYRRLSRVAPFPVSPKQSFVEKLAKLARTDKIGLAEVERDLPSILKNHHAYHRNDAFLLKSLDEGNYTVTPRDLEEFIRVKTTRQTTSQIRYREPSRRDRTRVGPRTRRSPSPVPASIASPELSRGPQRSLLYSVASDADDSASDCADDIAEDDFGRVPSSPISDASLRASPALEFAADDTRPQDSLTVDGSILLTAATASSPHPSKVKPEQVSEDTRPLSVEKAPLGEPFATVQSQRLTSQNVNLRVSTVSSPQVFVPKLATATATEVSQPNPLPQLPETKPLPSPPLSETCRAPGGLTIVNKKRKINAIEFSELGGNAPHKQSRKTQAVVQGSSDLVPGAELTSRTLDLLLRQLACSHEHDYAFYDPGNMENSEHPAKVSPGKFSKVRNVLVWLCLRRHWILLRFNLEHMEVYKYDSLPGYVAPSVVDEKVALICNAIWVAAGRNDNELEHWAPTVMVTVPKQANSFDCGIWVIVTTLRITNGYDTNLTQNTSIWRMLLQAFESDHGRTLAFAHFAELLQRSSSHTAIVSVKRDVDTIQDLTQKAYATAKTCHRQHSDRTKRLASAIKSERCSRRRHTTLLRKLTNNVQALDEQDAALEADWLQQLKPTEKRLAVTKDNMENLQRLQVLVAEFAGLVDKQHAMVQHRDNGQRVKELETKLVARRTDISQAREAYQAIEAELAGLKGVVIDYIAATEGSGGKR</sequence>
<evidence type="ECO:0000313" key="7">
    <source>
        <dbReference type="EMBL" id="KAF1910982.1"/>
    </source>
</evidence>
<dbReference type="InterPro" id="IPR038765">
    <property type="entry name" value="Papain-like_cys_pep_sf"/>
</dbReference>
<evidence type="ECO:0000256" key="3">
    <source>
        <dbReference type="ARBA" id="ARBA00022801"/>
    </source>
</evidence>